<dbReference type="PANTHER" id="PTHR24223">
    <property type="entry name" value="ATP-BINDING CASSETTE SUB-FAMILY C"/>
    <property type="match status" value="1"/>
</dbReference>
<dbReference type="Pfam" id="PF24357">
    <property type="entry name" value="TMD0_ABC"/>
    <property type="match status" value="1"/>
</dbReference>
<dbReference type="Gene3D" id="3.40.50.300">
    <property type="entry name" value="P-loop containing nucleotide triphosphate hydrolases"/>
    <property type="match status" value="2"/>
</dbReference>
<dbReference type="GO" id="GO:0016887">
    <property type="term" value="F:ATP hydrolysis activity"/>
    <property type="evidence" value="ECO:0007669"/>
    <property type="project" value="InterPro"/>
</dbReference>
<keyword evidence="5" id="KW-0547">Nucleotide-binding</keyword>
<feature type="transmembrane region" description="Helical" evidence="10">
    <location>
        <begin position="500"/>
        <end position="526"/>
    </location>
</feature>
<dbReference type="CDD" id="cd18579">
    <property type="entry name" value="ABC_6TM_ABCC_D1"/>
    <property type="match status" value="1"/>
</dbReference>
<dbReference type="CDD" id="cd18580">
    <property type="entry name" value="ABC_6TM_ABCC_D2"/>
    <property type="match status" value="1"/>
</dbReference>
<evidence type="ECO:0000256" key="3">
    <source>
        <dbReference type="ARBA" id="ARBA00022475"/>
    </source>
</evidence>
<organism evidence="13 14">
    <name type="scientific">Truncatella angustata</name>
    <dbReference type="NCBI Taxonomy" id="152316"/>
    <lineage>
        <taxon>Eukaryota</taxon>
        <taxon>Fungi</taxon>
        <taxon>Dikarya</taxon>
        <taxon>Ascomycota</taxon>
        <taxon>Pezizomycotina</taxon>
        <taxon>Sordariomycetes</taxon>
        <taxon>Xylariomycetidae</taxon>
        <taxon>Amphisphaeriales</taxon>
        <taxon>Sporocadaceae</taxon>
        <taxon>Truncatella</taxon>
    </lineage>
</organism>
<feature type="transmembrane region" description="Helical" evidence="10">
    <location>
        <begin position="408"/>
        <end position="434"/>
    </location>
</feature>
<dbReference type="Gene3D" id="1.20.1560.10">
    <property type="entry name" value="ABC transporter type 1, transmembrane domain"/>
    <property type="match status" value="2"/>
</dbReference>
<dbReference type="FunFam" id="3.40.50.300:FF:000838">
    <property type="entry name" value="ABC multidrug transporter (Eurofung)"/>
    <property type="match status" value="1"/>
</dbReference>
<reference evidence="13" key="1">
    <citation type="journal article" date="2021" name="Nat. Commun.">
        <title>Genetic determinants of endophytism in the Arabidopsis root mycobiome.</title>
        <authorList>
            <person name="Mesny F."/>
            <person name="Miyauchi S."/>
            <person name="Thiergart T."/>
            <person name="Pickel B."/>
            <person name="Atanasova L."/>
            <person name="Karlsson M."/>
            <person name="Huettel B."/>
            <person name="Barry K.W."/>
            <person name="Haridas S."/>
            <person name="Chen C."/>
            <person name="Bauer D."/>
            <person name="Andreopoulos W."/>
            <person name="Pangilinan J."/>
            <person name="LaButti K."/>
            <person name="Riley R."/>
            <person name="Lipzen A."/>
            <person name="Clum A."/>
            <person name="Drula E."/>
            <person name="Henrissat B."/>
            <person name="Kohler A."/>
            <person name="Grigoriev I.V."/>
            <person name="Martin F.M."/>
            <person name="Hacquard S."/>
        </authorList>
    </citation>
    <scope>NUCLEOTIDE SEQUENCE</scope>
    <source>
        <strain evidence="13">MPI-SDFR-AT-0073</strain>
    </source>
</reference>
<dbReference type="RefSeq" id="XP_045963646.1">
    <property type="nucleotide sequence ID" value="XM_046101283.1"/>
</dbReference>
<dbReference type="SMART" id="SM00382">
    <property type="entry name" value="AAA"/>
    <property type="match status" value="2"/>
</dbReference>
<dbReference type="OrthoDB" id="6500128at2759"/>
<dbReference type="GO" id="GO:0140359">
    <property type="term" value="F:ABC-type transporter activity"/>
    <property type="evidence" value="ECO:0007669"/>
    <property type="project" value="InterPro"/>
</dbReference>
<dbReference type="FunFam" id="1.20.1560.10:FF:000055">
    <property type="entry name" value="ABC multidrug transporter (Eurofung)"/>
    <property type="match status" value="1"/>
</dbReference>
<dbReference type="CDD" id="cd03244">
    <property type="entry name" value="ABCC_MRP_domain2"/>
    <property type="match status" value="1"/>
</dbReference>
<feature type="domain" description="ABC transporter" evidence="11">
    <location>
        <begin position="618"/>
        <end position="858"/>
    </location>
</feature>
<evidence type="ECO:0000256" key="9">
    <source>
        <dbReference type="SAM" id="MobiDB-lite"/>
    </source>
</evidence>
<feature type="transmembrane region" description="Helical" evidence="10">
    <location>
        <begin position="1037"/>
        <end position="1058"/>
    </location>
</feature>
<dbReference type="InterPro" id="IPR050173">
    <property type="entry name" value="ABC_transporter_C-like"/>
</dbReference>
<feature type="transmembrane region" description="Helical" evidence="10">
    <location>
        <begin position="1144"/>
        <end position="1166"/>
    </location>
</feature>
<evidence type="ECO:0000256" key="2">
    <source>
        <dbReference type="ARBA" id="ARBA00022448"/>
    </source>
</evidence>
<sequence>MKRAKQASLCGQMNCTLNADRSFGPRTEPGCRSFDFTLLFEDLFFACLPAALFIALSPWNFVKLLRRPALFSLSTVLLASKLVTLTALFAVQLAFLALRVAEPVTSTSASIAADVLSSIATVVAVVLAVLDRQRAPRPSTLLTLYLSSAVLLGVARVRTLWLLAAYSTVSALMIATFALTCVALLYESAESRTDLITTHNLGKNPRAPEEVSGFWIRTCFTWLASTFRRGYSRIISIDDLPHLDSELRSSGLGERLASKWVKRREGGRYRLLRACLESYFFSFASPIIPRLCLTAFTFSQPLLINTTVTFVGYRDPDANYGKGLIGAWALVSLGIAASSSVYNYQNFRFTTRLRGGLIALVYQRALGTRDVDAGEVTAVALLGADVERIKACMGALHEVWASLLDITIASWLLGVQLSVACLAPIVLVLAFIAATTKVSLLSRTAQMKWIEKVQARLRITTSLLSNMKSIKMSGLEQVMRNIMQATRADEINTSSMFRKLLVATLTLSLAPINLAPVVTFAIYVIISVFWKNGTLLPAQAFTSIALVSILTVHVVVFIQVLPQVIQCLASFDRIQEFCSYGENSGSDGPEYSLAHGDPENKPDGKSSSLDKNGNAIQLQQQDMAVSFSGECFAWDKNAAPNLTELNVEFPIGTISAIVGPVGSGKSSILRAMLGEMICTTAVSQTDAKRRREIGGIAYCSQEPWLENTSIRQNIIGASPLDEKWYATVKTLCGLDSDIAQTPRGDDMRIGSQGLNLSGGQKQRIALARAIYARHKLVVLDDVFSGMDAHTAETVSLRLLGPQGILRNAQTTVVIASHNRKVIALVDRVIALRQGKIAEITRPAAILQDEDTAGNLGAPTNSHDDASENRPDAEATEAPSSGDPQEHLEIKEDGATMEVDGSRKKADFTVYKYYLANAGYAAILCYVVAVVAWIFCTEFSTVWINWWSEANTVQVNQDVGFYIGIYTMLGVLGTVGAASAAWVVFTSVISNTGTNFHSQLLEATLSAPLRFFTNTDSGELLNRFSQDMELIDMELPAVMVNYTSTVVSIIAKAIVLAVFSQYLGIAIPFLGGAMYLLQSFYLHTSRQVRLLDIEAKAPLYTLFSESVAGAPTIRAFGWQDEYQRRNHRHIDTSQRPLYLQNCIQAWLAFVLSIMVAALTVVLVAIVVTWHDSFSPGSIGVSLTVVIGFSETLSRVIETWTKLESSLGAVRRVKQFTDQTEPENTNDKNEDPPQGWPPAGAIEFDGVTASYRRDDQSVLKNVSLPILPGQHVAICGRTGSGKTSLILSLLRMISVDQGKINIDNVDTSAVRRSTLRHIINVVPQDPLWIPGTIRANVDPFHVAPDDAIVRAIIRVGLGSLLEAHGIDKVIDVSVLSTGQRQLLCFARAMIKTSKILVLDEAMSSVDAETEAIMQDIIDTEFKDCTVIAVMHRLQHVARYDKVALMENGVLLEFDGPGVLMAKKTRFAELYKSYTT</sequence>
<feature type="domain" description="ABC transmembrane type-1" evidence="12">
    <location>
        <begin position="291"/>
        <end position="566"/>
    </location>
</feature>
<feature type="compositionally biased region" description="Basic and acidic residues" evidence="9">
    <location>
        <begin position="883"/>
        <end position="895"/>
    </location>
</feature>
<keyword evidence="3" id="KW-1003">Cell membrane</keyword>
<dbReference type="PROSITE" id="PS00211">
    <property type="entry name" value="ABC_TRANSPORTER_1"/>
    <property type="match status" value="1"/>
</dbReference>
<dbReference type="GeneID" id="70130175"/>
<dbReference type="Pfam" id="PF00005">
    <property type="entry name" value="ABC_tran"/>
    <property type="match status" value="2"/>
</dbReference>
<dbReference type="EMBL" id="JAGPXC010000001">
    <property type="protein sequence ID" value="KAH6659515.1"/>
    <property type="molecule type" value="Genomic_DNA"/>
</dbReference>
<evidence type="ECO:0000256" key="10">
    <source>
        <dbReference type="SAM" id="Phobius"/>
    </source>
</evidence>
<feature type="domain" description="ABC transporter" evidence="11">
    <location>
        <begin position="1240"/>
        <end position="1470"/>
    </location>
</feature>
<dbReference type="GO" id="GO:0005524">
    <property type="term" value="F:ATP binding"/>
    <property type="evidence" value="ECO:0007669"/>
    <property type="project" value="UniProtKB-KW"/>
</dbReference>
<dbReference type="Proteomes" id="UP000758603">
    <property type="component" value="Unassembled WGS sequence"/>
</dbReference>
<feature type="transmembrane region" description="Helical" evidence="10">
    <location>
        <begin position="109"/>
        <end position="130"/>
    </location>
</feature>
<evidence type="ECO:0000259" key="11">
    <source>
        <dbReference type="PROSITE" id="PS50893"/>
    </source>
</evidence>
<feature type="region of interest" description="Disordered" evidence="9">
    <location>
        <begin position="1214"/>
        <end position="1237"/>
    </location>
</feature>
<dbReference type="InterPro" id="IPR044726">
    <property type="entry name" value="ABCC_6TM_D2"/>
</dbReference>
<feature type="transmembrane region" description="Helical" evidence="10">
    <location>
        <begin position="69"/>
        <end position="97"/>
    </location>
</feature>
<dbReference type="GO" id="GO:0005886">
    <property type="term" value="C:plasma membrane"/>
    <property type="evidence" value="ECO:0007669"/>
    <property type="project" value="UniProtKB-SubCell"/>
</dbReference>
<dbReference type="SUPFAM" id="SSF90123">
    <property type="entry name" value="ABC transporter transmembrane region"/>
    <property type="match status" value="2"/>
</dbReference>
<gene>
    <name evidence="13" type="ORF">BKA67DRAFT_544683</name>
</gene>
<dbReference type="Pfam" id="PF00664">
    <property type="entry name" value="ABC_membrane"/>
    <property type="match status" value="1"/>
</dbReference>
<evidence type="ECO:0000256" key="4">
    <source>
        <dbReference type="ARBA" id="ARBA00022692"/>
    </source>
</evidence>
<keyword evidence="7 10" id="KW-1133">Transmembrane helix</keyword>
<name>A0A9P8UW95_9PEZI</name>
<evidence type="ECO:0000256" key="6">
    <source>
        <dbReference type="ARBA" id="ARBA00022840"/>
    </source>
</evidence>
<dbReference type="InterPro" id="IPR044746">
    <property type="entry name" value="ABCC_6TM_D1"/>
</dbReference>
<keyword evidence="8 10" id="KW-0472">Membrane</keyword>
<feature type="compositionally biased region" description="Basic and acidic residues" evidence="9">
    <location>
        <begin position="861"/>
        <end position="872"/>
    </location>
</feature>
<dbReference type="InterPro" id="IPR003593">
    <property type="entry name" value="AAA+_ATPase"/>
</dbReference>
<dbReference type="InterPro" id="IPR027417">
    <property type="entry name" value="P-loop_NTPase"/>
</dbReference>
<feature type="domain" description="ABC transmembrane type-1" evidence="12">
    <location>
        <begin position="920"/>
        <end position="1203"/>
    </location>
</feature>
<feature type="transmembrane region" description="Helical" evidence="10">
    <location>
        <begin position="1064"/>
        <end position="1081"/>
    </location>
</feature>
<protein>
    <submittedName>
        <fullName evidence="13">ABC transporter</fullName>
    </submittedName>
</protein>
<keyword evidence="4 10" id="KW-0812">Transmembrane</keyword>
<dbReference type="PROSITE" id="PS50893">
    <property type="entry name" value="ABC_TRANSPORTER_2"/>
    <property type="match status" value="2"/>
</dbReference>
<evidence type="ECO:0000256" key="5">
    <source>
        <dbReference type="ARBA" id="ARBA00022741"/>
    </source>
</evidence>
<feature type="region of interest" description="Disordered" evidence="9">
    <location>
        <begin position="850"/>
        <end position="895"/>
    </location>
</feature>
<evidence type="ECO:0000256" key="1">
    <source>
        <dbReference type="ARBA" id="ARBA00004651"/>
    </source>
</evidence>
<feature type="transmembrane region" description="Helical" evidence="10">
    <location>
        <begin position="325"/>
        <end position="344"/>
    </location>
</feature>
<feature type="transmembrane region" description="Helical" evidence="10">
    <location>
        <begin position="43"/>
        <end position="62"/>
    </location>
</feature>
<feature type="transmembrane region" description="Helical" evidence="10">
    <location>
        <begin position="142"/>
        <end position="163"/>
    </location>
</feature>
<evidence type="ECO:0000259" key="12">
    <source>
        <dbReference type="PROSITE" id="PS50929"/>
    </source>
</evidence>
<dbReference type="InterPro" id="IPR036640">
    <property type="entry name" value="ABC1_TM_sf"/>
</dbReference>
<dbReference type="FunFam" id="1.20.1560.10:FF:000066">
    <property type="entry name" value="ABC multidrug transporter (Eurofung)"/>
    <property type="match status" value="1"/>
</dbReference>
<proteinExistence type="predicted"/>
<feature type="transmembrane region" description="Helical" evidence="10">
    <location>
        <begin position="538"/>
        <end position="561"/>
    </location>
</feature>
<comment type="subcellular location">
    <subcellularLocation>
        <location evidence="1">Cell membrane</location>
        <topology evidence="1">Multi-pass membrane protein</topology>
    </subcellularLocation>
</comment>
<accession>A0A9P8UW95</accession>
<comment type="caution">
    <text evidence="13">The sequence shown here is derived from an EMBL/GenBank/DDBJ whole genome shotgun (WGS) entry which is preliminary data.</text>
</comment>
<feature type="transmembrane region" description="Helical" evidence="10">
    <location>
        <begin position="912"/>
        <end position="934"/>
    </location>
</feature>
<dbReference type="InterPro" id="IPR056227">
    <property type="entry name" value="TMD0_ABC"/>
</dbReference>
<evidence type="ECO:0000313" key="14">
    <source>
        <dbReference type="Proteomes" id="UP000758603"/>
    </source>
</evidence>
<keyword evidence="2" id="KW-0813">Transport</keyword>
<feature type="transmembrane region" description="Helical" evidence="10">
    <location>
        <begin position="169"/>
        <end position="186"/>
    </location>
</feature>
<evidence type="ECO:0000256" key="7">
    <source>
        <dbReference type="ARBA" id="ARBA00022989"/>
    </source>
</evidence>
<dbReference type="InterPro" id="IPR011527">
    <property type="entry name" value="ABC1_TM_dom"/>
</dbReference>
<feature type="region of interest" description="Disordered" evidence="9">
    <location>
        <begin position="588"/>
        <end position="611"/>
    </location>
</feature>
<evidence type="ECO:0000313" key="13">
    <source>
        <dbReference type="EMBL" id="KAH6659515.1"/>
    </source>
</evidence>
<keyword evidence="6" id="KW-0067">ATP-binding</keyword>
<dbReference type="SUPFAM" id="SSF52540">
    <property type="entry name" value="P-loop containing nucleoside triphosphate hydrolases"/>
    <property type="match status" value="2"/>
</dbReference>
<feature type="transmembrane region" description="Helical" evidence="10">
    <location>
        <begin position="960"/>
        <end position="984"/>
    </location>
</feature>
<dbReference type="PROSITE" id="PS50929">
    <property type="entry name" value="ABC_TM1F"/>
    <property type="match status" value="2"/>
</dbReference>
<keyword evidence="14" id="KW-1185">Reference proteome</keyword>
<dbReference type="InterPro" id="IPR017871">
    <property type="entry name" value="ABC_transporter-like_CS"/>
</dbReference>
<dbReference type="InterPro" id="IPR003439">
    <property type="entry name" value="ABC_transporter-like_ATP-bd"/>
</dbReference>
<evidence type="ECO:0000256" key="8">
    <source>
        <dbReference type="ARBA" id="ARBA00023136"/>
    </source>
</evidence>
<dbReference type="PANTHER" id="PTHR24223:SF404">
    <property type="entry name" value="ABC MULTIDRUG TRANSPORTER (EUROFUNG)-RELATED"/>
    <property type="match status" value="1"/>
</dbReference>